<name>A0AAE0NZZ1_9PEZI</name>
<feature type="chain" id="PRO_5042143313" description="Secreted protein" evidence="1">
    <location>
        <begin position="17"/>
        <end position="117"/>
    </location>
</feature>
<reference evidence="2" key="2">
    <citation type="submission" date="2023-06" db="EMBL/GenBank/DDBJ databases">
        <authorList>
            <consortium name="Lawrence Berkeley National Laboratory"/>
            <person name="Haridas S."/>
            <person name="Hensen N."/>
            <person name="Bonometti L."/>
            <person name="Westerberg I."/>
            <person name="Brannstrom I.O."/>
            <person name="Guillou S."/>
            <person name="Cros-Aarteil S."/>
            <person name="Calhoun S."/>
            <person name="Kuo A."/>
            <person name="Mondo S."/>
            <person name="Pangilinan J."/>
            <person name="Riley R."/>
            <person name="LaButti K."/>
            <person name="Andreopoulos B."/>
            <person name="Lipzen A."/>
            <person name="Chen C."/>
            <person name="Yanf M."/>
            <person name="Daum C."/>
            <person name="Ng V."/>
            <person name="Clum A."/>
            <person name="Steindorff A."/>
            <person name="Ohm R."/>
            <person name="Martin F."/>
            <person name="Silar P."/>
            <person name="Natvig D."/>
            <person name="Lalanne C."/>
            <person name="Gautier V."/>
            <person name="Ament-velasquez S.L."/>
            <person name="Kruys A."/>
            <person name="Hutchinson M.I."/>
            <person name="Powell A.J."/>
            <person name="Barry K."/>
            <person name="Miller A.N."/>
            <person name="Grigoriev I.V."/>
            <person name="Debuchy R."/>
            <person name="Gladieux P."/>
            <person name="Thoren M.H."/>
            <person name="Johannesson H."/>
        </authorList>
    </citation>
    <scope>NUCLEOTIDE SEQUENCE</scope>
    <source>
        <strain evidence="2">CBS 232.78</strain>
    </source>
</reference>
<dbReference type="Proteomes" id="UP001285441">
    <property type="component" value="Unassembled WGS sequence"/>
</dbReference>
<sequence length="117" mass="12731">MLILAFWLLGAGSDRGARLYYFRRSSLWPGPSGPSSGEEGTNISNANDDVDSFAFRRGATASNLAWRGLSYAVKRGAMGRPLCVRSRLEITGCAVAEQPDRLTMLDVSEQPRNSSDC</sequence>
<keyword evidence="3" id="KW-1185">Reference proteome</keyword>
<evidence type="ECO:0000313" key="2">
    <source>
        <dbReference type="EMBL" id="KAK3390888.1"/>
    </source>
</evidence>
<evidence type="ECO:0000256" key="1">
    <source>
        <dbReference type="SAM" id="SignalP"/>
    </source>
</evidence>
<comment type="caution">
    <text evidence="2">The sequence shown here is derived from an EMBL/GenBank/DDBJ whole genome shotgun (WGS) entry which is preliminary data.</text>
</comment>
<accession>A0AAE0NZZ1</accession>
<evidence type="ECO:0008006" key="4">
    <source>
        <dbReference type="Google" id="ProtNLM"/>
    </source>
</evidence>
<organism evidence="2 3">
    <name type="scientific">Podospora didyma</name>
    <dbReference type="NCBI Taxonomy" id="330526"/>
    <lineage>
        <taxon>Eukaryota</taxon>
        <taxon>Fungi</taxon>
        <taxon>Dikarya</taxon>
        <taxon>Ascomycota</taxon>
        <taxon>Pezizomycotina</taxon>
        <taxon>Sordariomycetes</taxon>
        <taxon>Sordariomycetidae</taxon>
        <taxon>Sordariales</taxon>
        <taxon>Podosporaceae</taxon>
        <taxon>Podospora</taxon>
    </lineage>
</organism>
<dbReference type="EMBL" id="JAULSW010000002">
    <property type="protein sequence ID" value="KAK3390888.1"/>
    <property type="molecule type" value="Genomic_DNA"/>
</dbReference>
<proteinExistence type="predicted"/>
<reference evidence="2" key="1">
    <citation type="journal article" date="2023" name="Mol. Phylogenet. Evol.">
        <title>Genome-scale phylogeny and comparative genomics of the fungal order Sordariales.</title>
        <authorList>
            <person name="Hensen N."/>
            <person name="Bonometti L."/>
            <person name="Westerberg I."/>
            <person name="Brannstrom I.O."/>
            <person name="Guillou S."/>
            <person name="Cros-Aarteil S."/>
            <person name="Calhoun S."/>
            <person name="Haridas S."/>
            <person name="Kuo A."/>
            <person name="Mondo S."/>
            <person name="Pangilinan J."/>
            <person name="Riley R."/>
            <person name="LaButti K."/>
            <person name="Andreopoulos B."/>
            <person name="Lipzen A."/>
            <person name="Chen C."/>
            <person name="Yan M."/>
            <person name="Daum C."/>
            <person name="Ng V."/>
            <person name="Clum A."/>
            <person name="Steindorff A."/>
            <person name="Ohm R.A."/>
            <person name="Martin F."/>
            <person name="Silar P."/>
            <person name="Natvig D.O."/>
            <person name="Lalanne C."/>
            <person name="Gautier V."/>
            <person name="Ament-Velasquez S.L."/>
            <person name="Kruys A."/>
            <person name="Hutchinson M.I."/>
            <person name="Powell A.J."/>
            <person name="Barry K."/>
            <person name="Miller A.N."/>
            <person name="Grigoriev I.V."/>
            <person name="Debuchy R."/>
            <person name="Gladieux P."/>
            <person name="Hiltunen Thoren M."/>
            <person name="Johannesson H."/>
        </authorList>
    </citation>
    <scope>NUCLEOTIDE SEQUENCE</scope>
    <source>
        <strain evidence="2">CBS 232.78</strain>
    </source>
</reference>
<dbReference type="AlphaFoldDB" id="A0AAE0NZZ1"/>
<protein>
    <recommendedName>
        <fullName evidence="4">Secreted protein</fullName>
    </recommendedName>
</protein>
<gene>
    <name evidence="2" type="ORF">B0H63DRAFT_466709</name>
</gene>
<feature type="signal peptide" evidence="1">
    <location>
        <begin position="1"/>
        <end position="16"/>
    </location>
</feature>
<evidence type="ECO:0000313" key="3">
    <source>
        <dbReference type="Proteomes" id="UP001285441"/>
    </source>
</evidence>
<keyword evidence="1" id="KW-0732">Signal</keyword>